<name>A0A9N9CXB1_9GLOM</name>
<reference evidence="1" key="1">
    <citation type="submission" date="2021-06" db="EMBL/GenBank/DDBJ databases">
        <authorList>
            <person name="Kallberg Y."/>
            <person name="Tangrot J."/>
            <person name="Rosling A."/>
        </authorList>
    </citation>
    <scope>NUCLEOTIDE SEQUENCE</scope>
    <source>
        <strain evidence="1">BR232B</strain>
    </source>
</reference>
<comment type="caution">
    <text evidence="1">The sequence shown here is derived from an EMBL/GenBank/DDBJ whole genome shotgun (WGS) entry which is preliminary data.</text>
</comment>
<proteinExistence type="predicted"/>
<accession>A0A9N9CXB1</accession>
<evidence type="ECO:0000313" key="1">
    <source>
        <dbReference type="EMBL" id="CAG8617965.1"/>
    </source>
</evidence>
<dbReference type="AlphaFoldDB" id="A0A9N9CXB1"/>
<keyword evidence="2" id="KW-1185">Reference proteome</keyword>
<organism evidence="1 2">
    <name type="scientific">Paraglomus brasilianum</name>
    <dbReference type="NCBI Taxonomy" id="144538"/>
    <lineage>
        <taxon>Eukaryota</taxon>
        <taxon>Fungi</taxon>
        <taxon>Fungi incertae sedis</taxon>
        <taxon>Mucoromycota</taxon>
        <taxon>Glomeromycotina</taxon>
        <taxon>Glomeromycetes</taxon>
        <taxon>Paraglomerales</taxon>
        <taxon>Paraglomeraceae</taxon>
        <taxon>Paraglomus</taxon>
    </lineage>
</organism>
<sequence length="121" mass="13142">MSVQCDYTDFAVGSLAKINGGQFEFPLCFCSNPKCDLAHPDLLPLTAENGGLSLLPTAFLPQGLVPETKRIAQALHNALLLSTVVIPERNPAPRQLNNFLQLSNMGVTKYATQKPGLIIHR</sequence>
<protein>
    <submittedName>
        <fullName evidence="1">9123_t:CDS:1</fullName>
    </submittedName>
</protein>
<evidence type="ECO:0000313" key="2">
    <source>
        <dbReference type="Proteomes" id="UP000789739"/>
    </source>
</evidence>
<gene>
    <name evidence="1" type="ORF">PBRASI_LOCUS8539</name>
</gene>
<dbReference type="EMBL" id="CAJVPI010001551">
    <property type="protein sequence ID" value="CAG8617965.1"/>
    <property type="molecule type" value="Genomic_DNA"/>
</dbReference>
<dbReference type="Proteomes" id="UP000789739">
    <property type="component" value="Unassembled WGS sequence"/>
</dbReference>